<dbReference type="InterPro" id="IPR027310">
    <property type="entry name" value="Profilin_CS"/>
</dbReference>
<dbReference type="Proteomes" id="UP000276133">
    <property type="component" value="Unassembled WGS sequence"/>
</dbReference>
<keyword evidence="2" id="KW-1185">Reference proteome</keyword>
<gene>
    <name evidence="1" type="ORF">BpHYR1_027335</name>
</gene>
<evidence type="ECO:0000313" key="1">
    <source>
        <dbReference type="EMBL" id="RNA40613.1"/>
    </source>
</evidence>
<evidence type="ECO:0000313" key="2">
    <source>
        <dbReference type="Proteomes" id="UP000276133"/>
    </source>
</evidence>
<sequence>MAFWNQYMDEMPRLARLALPKAKAAARPLSNTLLDAFCVCLSLGYCICVAICSQSKIKLVLYSRLGKGLLFGTFERFSSPYNKTGLMYVLNR</sequence>
<accession>A0A3M7SXS3</accession>
<name>A0A3M7SXS3_BRAPC</name>
<comment type="caution">
    <text evidence="1">The sequence shown here is derived from an EMBL/GenBank/DDBJ whole genome shotgun (WGS) entry which is preliminary data.</text>
</comment>
<protein>
    <submittedName>
        <fullName evidence="1">Uncharacterized protein</fullName>
    </submittedName>
</protein>
<dbReference type="EMBL" id="REGN01000623">
    <property type="protein sequence ID" value="RNA40613.1"/>
    <property type="molecule type" value="Genomic_DNA"/>
</dbReference>
<dbReference type="GO" id="GO:0003779">
    <property type="term" value="F:actin binding"/>
    <property type="evidence" value="ECO:0007669"/>
    <property type="project" value="InterPro"/>
</dbReference>
<proteinExistence type="predicted"/>
<dbReference type="PROSITE" id="PS00414">
    <property type="entry name" value="PROFILIN"/>
    <property type="match status" value="1"/>
</dbReference>
<organism evidence="1 2">
    <name type="scientific">Brachionus plicatilis</name>
    <name type="common">Marine rotifer</name>
    <name type="synonym">Brachionus muelleri</name>
    <dbReference type="NCBI Taxonomy" id="10195"/>
    <lineage>
        <taxon>Eukaryota</taxon>
        <taxon>Metazoa</taxon>
        <taxon>Spiralia</taxon>
        <taxon>Gnathifera</taxon>
        <taxon>Rotifera</taxon>
        <taxon>Eurotatoria</taxon>
        <taxon>Monogononta</taxon>
        <taxon>Pseudotrocha</taxon>
        <taxon>Ploima</taxon>
        <taxon>Brachionidae</taxon>
        <taxon>Brachionus</taxon>
    </lineage>
</organism>
<dbReference type="AlphaFoldDB" id="A0A3M7SXS3"/>
<reference evidence="1 2" key="1">
    <citation type="journal article" date="2018" name="Sci. Rep.">
        <title>Genomic signatures of local adaptation to the degree of environmental predictability in rotifers.</title>
        <authorList>
            <person name="Franch-Gras L."/>
            <person name="Hahn C."/>
            <person name="Garcia-Roger E.M."/>
            <person name="Carmona M.J."/>
            <person name="Serra M."/>
            <person name="Gomez A."/>
        </authorList>
    </citation>
    <scope>NUCLEOTIDE SEQUENCE [LARGE SCALE GENOMIC DNA]</scope>
    <source>
        <strain evidence="1">HYR1</strain>
    </source>
</reference>